<protein>
    <recommendedName>
        <fullName evidence="5">Type VII secretion protein EssA</fullName>
    </recommendedName>
</protein>
<evidence type="ECO:0008006" key="5">
    <source>
        <dbReference type="Google" id="ProtNLM"/>
    </source>
</evidence>
<feature type="transmembrane region" description="Helical" evidence="1">
    <location>
        <begin position="93"/>
        <end position="113"/>
    </location>
</feature>
<comment type="caution">
    <text evidence="3">The sequence shown here is derived from an EMBL/GenBank/DDBJ whole genome shotgun (WGS) entry which is preliminary data.</text>
</comment>
<dbReference type="AlphaFoldDB" id="A0A1G1XQM6"/>
<gene>
    <name evidence="3" type="ORF">A2Y82_04460</name>
</gene>
<proteinExistence type="predicted"/>
<keyword evidence="1" id="KW-0812">Transmembrane</keyword>
<keyword evidence="1" id="KW-1133">Transmembrane helix</keyword>
<sequence>MRKALIILFLSLGLNLFLLSVGHSQTNINVKGYVPETDLNRNSAKIQNQAKPTTKENKYQYFFEKFLAQTSSANQGNKQNQAQSIYDKTASNLLLWLVLIIFAVLSWKLMSFLDKHTKIWKKS</sequence>
<reference evidence="3 4" key="1">
    <citation type="journal article" date="2016" name="Nat. Commun.">
        <title>Thousands of microbial genomes shed light on interconnected biogeochemical processes in an aquifer system.</title>
        <authorList>
            <person name="Anantharaman K."/>
            <person name="Brown C.T."/>
            <person name="Hug L.A."/>
            <person name="Sharon I."/>
            <person name="Castelle C.J."/>
            <person name="Probst A.J."/>
            <person name="Thomas B.C."/>
            <person name="Singh A."/>
            <person name="Wilkins M.J."/>
            <person name="Karaoz U."/>
            <person name="Brodie E.L."/>
            <person name="Williams K.H."/>
            <person name="Hubbard S.S."/>
            <person name="Banfield J.F."/>
        </authorList>
    </citation>
    <scope>NUCLEOTIDE SEQUENCE [LARGE SCALE GENOMIC DNA]</scope>
</reference>
<evidence type="ECO:0000313" key="3">
    <source>
        <dbReference type="EMBL" id="OGY42379.1"/>
    </source>
</evidence>
<evidence type="ECO:0000256" key="2">
    <source>
        <dbReference type="SAM" id="SignalP"/>
    </source>
</evidence>
<accession>A0A1G1XQM6</accession>
<evidence type="ECO:0000313" key="4">
    <source>
        <dbReference type="Proteomes" id="UP000176498"/>
    </source>
</evidence>
<organism evidence="3 4">
    <name type="scientific">Candidatus Buchananbacteria bacterium RBG_13_36_9</name>
    <dbReference type="NCBI Taxonomy" id="1797530"/>
    <lineage>
        <taxon>Bacteria</taxon>
        <taxon>Candidatus Buchananiibacteriota</taxon>
    </lineage>
</organism>
<feature type="signal peptide" evidence="2">
    <location>
        <begin position="1"/>
        <end position="20"/>
    </location>
</feature>
<feature type="chain" id="PRO_5009581398" description="Type VII secretion protein EssA" evidence="2">
    <location>
        <begin position="21"/>
        <end position="123"/>
    </location>
</feature>
<keyword evidence="2" id="KW-0732">Signal</keyword>
<name>A0A1G1XQM6_9BACT</name>
<evidence type="ECO:0000256" key="1">
    <source>
        <dbReference type="SAM" id="Phobius"/>
    </source>
</evidence>
<dbReference type="EMBL" id="MHHZ01000004">
    <property type="protein sequence ID" value="OGY42379.1"/>
    <property type="molecule type" value="Genomic_DNA"/>
</dbReference>
<dbReference type="Proteomes" id="UP000176498">
    <property type="component" value="Unassembled WGS sequence"/>
</dbReference>
<keyword evidence="1" id="KW-0472">Membrane</keyword>